<keyword evidence="1" id="KW-0812">Transmembrane</keyword>
<keyword evidence="1" id="KW-0472">Membrane</keyword>
<dbReference type="EMBL" id="QVTD01000016">
    <property type="protein sequence ID" value="RFU61282.1"/>
    <property type="molecule type" value="Genomic_DNA"/>
</dbReference>
<proteinExistence type="predicted"/>
<dbReference type="RefSeq" id="WP_117324086.1">
    <property type="nucleotide sequence ID" value="NZ_QVTD01000016.1"/>
</dbReference>
<feature type="transmembrane region" description="Helical" evidence="1">
    <location>
        <begin position="64"/>
        <end position="84"/>
    </location>
</feature>
<keyword evidence="1" id="KW-1133">Transmembrane helix</keyword>
<evidence type="ECO:0000256" key="1">
    <source>
        <dbReference type="SAM" id="Phobius"/>
    </source>
</evidence>
<evidence type="ECO:0000313" key="3">
    <source>
        <dbReference type="Proteomes" id="UP000262939"/>
    </source>
</evidence>
<keyword evidence="3" id="KW-1185">Reference proteome</keyword>
<protein>
    <submittedName>
        <fullName evidence="2">Uncharacterized protein</fullName>
    </submittedName>
</protein>
<dbReference type="AlphaFoldDB" id="A0A372L8C8"/>
<comment type="caution">
    <text evidence="2">The sequence shown here is derived from an EMBL/GenBank/DDBJ whole genome shotgun (WGS) entry which is preliminary data.</text>
</comment>
<reference evidence="2 3" key="1">
    <citation type="submission" date="2018-08" db="EMBL/GenBank/DDBJ databases">
        <title>Bacillus chawlae sp. nov., Bacillus glennii sp. nov., and Bacillus saganii sp. nov. Isolated from the Vehicle Assembly Building at Kennedy Space Center where the Viking Spacecraft were Assembled.</title>
        <authorList>
            <person name="Seuylemezian A."/>
            <person name="Vaishampayan P."/>
        </authorList>
    </citation>
    <scope>NUCLEOTIDE SEQUENCE [LARGE SCALE GENOMIC DNA]</scope>
    <source>
        <strain evidence="2 3">V44-8</strain>
    </source>
</reference>
<dbReference type="OrthoDB" id="43562at2"/>
<evidence type="ECO:0000313" key="2">
    <source>
        <dbReference type="EMBL" id="RFU61282.1"/>
    </source>
</evidence>
<dbReference type="Proteomes" id="UP000262939">
    <property type="component" value="Unassembled WGS sequence"/>
</dbReference>
<accession>A0A372L8C8</accession>
<sequence length="85" mass="9863">MPLTKIEIIASESTFANLASFTRSLPWLLFSVSAPHYLIYILEYDLGIWRRRIPFKKGKRFGNVVQKIAGVIIIMIGLFDIITYW</sequence>
<gene>
    <name evidence="2" type="ORF">D0466_18905</name>
</gene>
<name>A0A372L8C8_9BACI</name>
<organism evidence="2 3">
    <name type="scientific">Peribacillus glennii</name>
    <dbReference type="NCBI Taxonomy" id="2303991"/>
    <lineage>
        <taxon>Bacteria</taxon>
        <taxon>Bacillati</taxon>
        <taxon>Bacillota</taxon>
        <taxon>Bacilli</taxon>
        <taxon>Bacillales</taxon>
        <taxon>Bacillaceae</taxon>
        <taxon>Peribacillus</taxon>
    </lineage>
</organism>
<feature type="transmembrane region" description="Helical" evidence="1">
    <location>
        <begin position="25"/>
        <end position="43"/>
    </location>
</feature>